<dbReference type="SUPFAM" id="SSF50800">
    <property type="entry name" value="PK beta-barrel domain-like"/>
    <property type="match status" value="1"/>
</dbReference>
<proteinExistence type="predicted"/>
<dbReference type="Proteomes" id="UP000198767">
    <property type="component" value="Unassembled WGS sequence"/>
</dbReference>
<evidence type="ECO:0000313" key="3">
    <source>
        <dbReference type="Proteomes" id="UP000198767"/>
    </source>
</evidence>
<accession>A0A1G5QIZ2</accession>
<organism evidence="2 3">
    <name type="scientific">Epibacterium ulvae</name>
    <dbReference type="NCBI Taxonomy" id="1156985"/>
    <lineage>
        <taxon>Bacteria</taxon>
        <taxon>Pseudomonadati</taxon>
        <taxon>Pseudomonadota</taxon>
        <taxon>Alphaproteobacteria</taxon>
        <taxon>Rhodobacterales</taxon>
        <taxon>Roseobacteraceae</taxon>
        <taxon>Epibacterium</taxon>
    </lineage>
</organism>
<name>A0A1G5QIZ2_9RHOB</name>
<dbReference type="GO" id="GO:0030170">
    <property type="term" value="F:pyridoxal phosphate binding"/>
    <property type="evidence" value="ECO:0007669"/>
    <property type="project" value="InterPro"/>
</dbReference>
<dbReference type="InterPro" id="IPR005302">
    <property type="entry name" value="MoCF_Sase_C"/>
</dbReference>
<dbReference type="PROSITE" id="PS51340">
    <property type="entry name" value="MOSC"/>
    <property type="match status" value="1"/>
</dbReference>
<dbReference type="PANTHER" id="PTHR36930">
    <property type="entry name" value="METAL-SULFUR CLUSTER BIOSYNTHESIS PROTEINS YUAD-RELATED"/>
    <property type="match status" value="1"/>
</dbReference>
<dbReference type="GO" id="GO:0003824">
    <property type="term" value="F:catalytic activity"/>
    <property type="evidence" value="ECO:0007669"/>
    <property type="project" value="InterPro"/>
</dbReference>
<dbReference type="Gene3D" id="2.40.33.20">
    <property type="entry name" value="PK beta-barrel domain-like"/>
    <property type="match status" value="1"/>
</dbReference>
<protein>
    <recommendedName>
        <fullName evidence="1">MOSC domain-containing protein</fullName>
    </recommendedName>
</protein>
<dbReference type="Pfam" id="PF03473">
    <property type="entry name" value="MOSC"/>
    <property type="match status" value="1"/>
</dbReference>
<dbReference type="STRING" id="1156985.SAMN04488118_104271"/>
<feature type="domain" description="MOSC" evidence="1">
    <location>
        <begin position="98"/>
        <end position="266"/>
    </location>
</feature>
<keyword evidence="3" id="KW-1185">Reference proteome</keyword>
<dbReference type="AlphaFoldDB" id="A0A1G5QIZ2"/>
<dbReference type="RefSeq" id="WP_198511988.1">
    <property type="nucleotide sequence ID" value="NZ_FMWG01000004.1"/>
</dbReference>
<dbReference type="InterPro" id="IPR005303">
    <property type="entry name" value="MOCOS_middle"/>
</dbReference>
<reference evidence="2 3" key="1">
    <citation type="submission" date="2016-10" db="EMBL/GenBank/DDBJ databases">
        <authorList>
            <person name="de Groot N.N."/>
        </authorList>
    </citation>
    <scope>NUCLEOTIDE SEQUENCE [LARGE SCALE GENOMIC DNA]</scope>
    <source>
        <strain evidence="2 3">U95</strain>
    </source>
</reference>
<gene>
    <name evidence="2" type="ORF">SAMN04488118_104271</name>
</gene>
<dbReference type="Pfam" id="PF03476">
    <property type="entry name" value="MOSC_N"/>
    <property type="match status" value="1"/>
</dbReference>
<dbReference type="InterPro" id="IPR052716">
    <property type="entry name" value="MOSC_domain"/>
</dbReference>
<dbReference type="PANTHER" id="PTHR36930:SF1">
    <property type="entry name" value="MOSC DOMAIN-CONTAINING PROTEIN"/>
    <property type="match status" value="1"/>
</dbReference>
<dbReference type="GO" id="GO:0030151">
    <property type="term" value="F:molybdenum ion binding"/>
    <property type="evidence" value="ECO:0007669"/>
    <property type="project" value="InterPro"/>
</dbReference>
<sequence length="268" mass="30327">MCFERGRMLTGNIQALYHYPVKGLTAQRIDHVRLNPAQGFPFDREFGFARHDSGYDPNAYKPLPKTRFLMLMMDERLAGLESHFDTETWQLSLHVQGKPLMAADLSTQKGRQETETFFARMFDMTADEMPRFVHAAPHRFTDVSVASEALMNAVSLINTNSVKAFGEKIGQEIDPMRFRGNILFDGWPPFSELDLVGKEIRIGDARAKITLRTRRCAATEVNPKTVKRDLPLPRLLVQHYGHADMGVYAEIETGAEIEPGTPIRCEGV</sequence>
<evidence type="ECO:0000313" key="2">
    <source>
        <dbReference type="EMBL" id="SCZ61662.1"/>
    </source>
</evidence>
<evidence type="ECO:0000259" key="1">
    <source>
        <dbReference type="PROSITE" id="PS51340"/>
    </source>
</evidence>
<dbReference type="InterPro" id="IPR011037">
    <property type="entry name" value="Pyrv_Knase-like_insert_dom_sf"/>
</dbReference>
<dbReference type="EMBL" id="FMWG01000004">
    <property type="protein sequence ID" value="SCZ61662.1"/>
    <property type="molecule type" value="Genomic_DNA"/>
</dbReference>